<dbReference type="InterPro" id="IPR029068">
    <property type="entry name" value="Glyas_Bleomycin-R_OHBP_Dase"/>
</dbReference>
<evidence type="ECO:0000259" key="1">
    <source>
        <dbReference type="PROSITE" id="PS51819"/>
    </source>
</evidence>
<dbReference type="PROSITE" id="PS51819">
    <property type="entry name" value="VOC"/>
    <property type="match status" value="1"/>
</dbReference>
<feature type="domain" description="VOC" evidence="1">
    <location>
        <begin position="20"/>
        <end position="156"/>
    </location>
</feature>
<dbReference type="EMBL" id="SPMZ01000016">
    <property type="protein sequence ID" value="NMQ18895.1"/>
    <property type="molecule type" value="Genomic_DNA"/>
</dbReference>
<reference evidence="2 3" key="1">
    <citation type="submission" date="2019-03" db="EMBL/GenBank/DDBJ databases">
        <title>Metabolic reconstructions from genomes of highly enriched 'Candidatus Accumulibacter' and 'Candidatus Competibacter' bioreactor populations.</title>
        <authorList>
            <person name="Annavajhala M.K."/>
            <person name="Welles L."/>
            <person name="Abbas B."/>
            <person name="Sorokin D."/>
            <person name="Park H."/>
            <person name="Van Loosdrecht M."/>
            <person name="Chandran K."/>
        </authorList>
    </citation>
    <scope>NUCLEOTIDE SEQUENCE [LARGE SCALE GENOMIC DNA]</scope>
    <source>
        <strain evidence="2 3">SBR_G</strain>
    </source>
</reference>
<accession>A0ABX1THP4</accession>
<comment type="caution">
    <text evidence="2">The sequence shown here is derived from an EMBL/GenBank/DDBJ whole genome shotgun (WGS) entry which is preliminary data.</text>
</comment>
<dbReference type="CDD" id="cd06587">
    <property type="entry name" value="VOC"/>
    <property type="match status" value="1"/>
</dbReference>
<dbReference type="InterPro" id="IPR004360">
    <property type="entry name" value="Glyas_Fos-R_dOase_dom"/>
</dbReference>
<gene>
    <name evidence="2" type="ORF">E4P82_06530</name>
</gene>
<evidence type="ECO:0000313" key="3">
    <source>
        <dbReference type="Proteomes" id="UP000760480"/>
    </source>
</evidence>
<dbReference type="Proteomes" id="UP000760480">
    <property type="component" value="Unassembled WGS sequence"/>
</dbReference>
<keyword evidence="3" id="KW-1185">Reference proteome</keyword>
<dbReference type="Pfam" id="PF00903">
    <property type="entry name" value="Glyoxalase"/>
    <property type="match status" value="1"/>
</dbReference>
<name>A0ABX1THP4_9GAMM</name>
<protein>
    <submittedName>
        <fullName evidence="2">VOC family protein</fullName>
    </submittedName>
</protein>
<proteinExistence type="predicted"/>
<organism evidence="2 3">
    <name type="scientific">Candidatus Competibacter phosphatis</name>
    <dbReference type="NCBI Taxonomy" id="221280"/>
    <lineage>
        <taxon>Bacteria</taxon>
        <taxon>Pseudomonadati</taxon>
        <taxon>Pseudomonadota</taxon>
        <taxon>Gammaproteobacteria</taxon>
        <taxon>Candidatus Competibacteraceae</taxon>
        <taxon>Candidatus Competibacter</taxon>
    </lineage>
</organism>
<dbReference type="InterPro" id="IPR037523">
    <property type="entry name" value="VOC_core"/>
</dbReference>
<dbReference type="SUPFAM" id="SSF54593">
    <property type="entry name" value="Glyoxalase/Bleomycin resistance protein/Dihydroxybiphenyl dioxygenase"/>
    <property type="match status" value="1"/>
</dbReference>
<sequence length="180" mass="19542">MIVHGDKSDETNTGIAMNAGFSHVGVSTHDMEATIYFYCNVLGCRRVADERIEIGKGGVIRQVSIDVGESQYIVFMEAKGVDGISENYDTSINRALGVPPGMYHFALRIESLDELMVKTKAIAGYGITVSKITDLGNAKAVFLQDPNGLQLELAVKLRDFNESDIGRVSRAEVAKSANPQ</sequence>
<evidence type="ECO:0000313" key="2">
    <source>
        <dbReference type="EMBL" id="NMQ18895.1"/>
    </source>
</evidence>
<dbReference type="Gene3D" id="3.10.180.10">
    <property type="entry name" value="2,3-Dihydroxybiphenyl 1,2-Dioxygenase, domain 1"/>
    <property type="match status" value="1"/>
</dbReference>